<evidence type="ECO:0000259" key="2">
    <source>
        <dbReference type="Pfam" id="PF08818"/>
    </source>
</evidence>
<gene>
    <name evidence="3" type="ORF">FG87_24200</name>
</gene>
<evidence type="ECO:0000313" key="4">
    <source>
        <dbReference type="Proteomes" id="UP000031364"/>
    </source>
</evidence>
<name>A0ABR4ZB60_9NOCA</name>
<dbReference type="Proteomes" id="UP000031364">
    <property type="component" value="Unassembled WGS sequence"/>
</dbReference>
<proteinExistence type="predicted"/>
<accession>A0ABR4ZB60</accession>
<evidence type="ECO:0000313" key="3">
    <source>
        <dbReference type="EMBL" id="KIA62577.1"/>
    </source>
</evidence>
<feature type="domain" description="YdhG-like" evidence="2">
    <location>
        <begin position="65"/>
        <end position="155"/>
    </location>
</feature>
<evidence type="ECO:0000256" key="1">
    <source>
        <dbReference type="SAM" id="MobiDB-lite"/>
    </source>
</evidence>
<feature type="region of interest" description="Disordered" evidence="1">
    <location>
        <begin position="27"/>
        <end position="48"/>
    </location>
</feature>
<dbReference type="Gene3D" id="3.90.1150.200">
    <property type="match status" value="1"/>
</dbReference>
<dbReference type="SUPFAM" id="SSF159888">
    <property type="entry name" value="YdhG-like"/>
    <property type="match status" value="1"/>
</dbReference>
<feature type="compositionally biased region" description="Basic and acidic residues" evidence="1">
    <location>
        <begin position="27"/>
        <end position="36"/>
    </location>
</feature>
<organism evidence="3 4">
    <name type="scientific">Nocardia vulneris</name>
    <dbReference type="NCBI Taxonomy" id="1141657"/>
    <lineage>
        <taxon>Bacteria</taxon>
        <taxon>Bacillati</taxon>
        <taxon>Actinomycetota</taxon>
        <taxon>Actinomycetes</taxon>
        <taxon>Mycobacteriales</taxon>
        <taxon>Nocardiaceae</taxon>
        <taxon>Nocardia</taxon>
    </lineage>
</organism>
<dbReference type="RefSeq" id="WP_043674746.1">
    <property type="nucleotide sequence ID" value="NZ_BDCI01000040.1"/>
</dbReference>
<dbReference type="EMBL" id="JNFP01000030">
    <property type="protein sequence ID" value="KIA62577.1"/>
    <property type="molecule type" value="Genomic_DNA"/>
</dbReference>
<dbReference type="InterPro" id="IPR014922">
    <property type="entry name" value="YdhG-like"/>
</dbReference>
<protein>
    <recommendedName>
        <fullName evidence="2">YdhG-like domain-containing protein</fullName>
    </recommendedName>
</protein>
<comment type="caution">
    <text evidence="3">The sequence shown here is derived from an EMBL/GenBank/DDBJ whole genome shotgun (WGS) entry which is preliminary data.</text>
</comment>
<sequence length="156" mass="16776">MSTTTAQVTGTATKSYAGFTAEERDAMKQRARELKSAARRTSRGAKADGEAEVLAKIAEMSDADRATAERVHALVKANAPALTPRLWYGMPAYAADGKIVCHFQPAAKFKTRYSTFAFSDPAHLDEGTMWASSFAITELTAEDEAILGALVRKAVS</sequence>
<dbReference type="Pfam" id="PF08818">
    <property type="entry name" value="DUF1801"/>
    <property type="match status" value="1"/>
</dbReference>
<keyword evidence="4" id="KW-1185">Reference proteome</keyword>
<reference evidence="3 4" key="1">
    <citation type="journal article" date="2014" name="Int. J. Syst. Evol. Microbiol.">
        <title>Nocardia vulneris sp. nov., isolated from wounds of human patients in North America.</title>
        <authorList>
            <person name="Lasker B.A."/>
            <person name="Bell M."/>
            <person name="Klenk H.P."/>
            <person name="Sproer C."/>
            <person name="Schumann C."/>
            <person name="Schumann P."/>
            <person name="Brown J.M."/>
        </authorList>
    </citation>
    <scope>NUCLEOTIDE SEQUENCE [LARGE SCALE GENOMIC DNA]</scope>
    <source>
        <strain evidence="3 4">W9851</strain>
    </source>
</reference>